<dbReference type="InterPro" id="IPR050222">
    <property type="entry name" value="MATE_MdtK"/>
</dbReference>
<evidence type="ECO:0000313" key="9">
    <source>
        <dbReference type="EMBL" id="AWI05230.1"/>
    </source>
</evidence>
<gene>
    <name evidence="9" type="ORF">B9W14_12185</name>
</gene>
<sequence>MVRDRFLKNSLTLILSNLITGIFGFAFSIILSRKMGPEGMGLYGLVMPIYDLFICLICGGMVTAISKVAAIYYSKNDFRNLNRSVDISMLFDSIWSIVVICCIFISASYIGNNIIEDSRTIHCIQAFCPAMLFIALSSILKGYFYGVSDIKIPAIIDIFEKFARIIIFLSIVTTLFLKEISTTVTAAFVTLTLGEGISLILLYIFYKKKKLQLGITFNTKEDKLQLLFNIIIISFPLCINGFLTTGLSAISALIIPRRLVNSGIEYSLALSMIGKFKSMALSIIFFPIAIVNSISTVLVPDLSEKLSKKDYWSIETRITQVIKIAFLLGITTMAICMTIPNELGKLFFFRTDLGYYIRFACLCAPITYTAVTTLAILNGLGKQNIILRNSLIVSLEEIVLLYVLTGISWINIYGCGISLILTSLSTLILNLYEIRKTFNINLNLNDLLIYILLGIFLYLIPSILYNLIPSFMFTFKVFTVILSSFFLCLIFAIFILKKVF</sequence>
<reference evidence="10" key="1">
    <citation type="submission" date="2017-04" db="EMBL/GenBank/DDBJ databases">
        <authorList>
            <person name="Song Y."/>
            <person name="Cho B.-K."/>
        </authorList>
    </citation>
    <scope>NUCLEOTIDE SEQUENCE [LARGE SCALE GENOMIC DNA]</scope>
    <source>
        <strain evidence="10">SL1</strain>
    </source>
</reference>
<dbReference type="InterPro" id="IPR014249">
    <property type="entry name" value="Spore_V_B"/>
</dbReference>
<dbReference type="OrthoDB" id="9775950at2"/>
<feature type="transmembrane region" description="Helical" evidence="8">
    <location>
        <begin position="444"/>
        <end position="465"/>
    </location>
</feature>
<evidence type="ECO:0000256" key="8">
    <source>
        <dbReference type="SAM" id="Phobius"/>
    </source>
</evidence>
<keyword evidence="10" id="KW-1185">Reference proteome</keyword>
<feature type="transmembrane region" description="Helical" evidence="8">
    <location>
        <begin position="276"/>
        <end position="300"/>
    </location>
</feature>
<feature type="transmembrane region" description="Helical" evidence="8">
    <location>
        <begin position="355"/>
        <end position="378"/>
    </location>
</feature>
<evidence type="ECO:0000313" key="10">
    <source>
        <dbReference type="Proteomes" id="UP000244910"/>
    </source>
</evidence>
<feature type="transmembrane region" description="Helical" evidence="8">
    <location>
        <begin position="226"/>
        <end position="256"/>
    </location>
</feature>
<dbReference type="NCBIfam" id="TIGR02900">
    <property type="entry name" value="spore_V_B"/>
    <property type="match status" value="1"/>
</dbReference>
<comment type="similarity">
    <text evidence="2">Belongs to the multi antimicrobial extrusion (MATE) (TC 2.A.66.1) family.</text>
</comment>
<feature type="transmembrane region" description="Helical" evidence="8">
    <location>
        <begin position="94"/>
        <end position="112"/>
    </location>
</feature>
<feature type="transmembrane region" description="Helical" evidence="8">
    <location>
        <begin position="385"/>
        <end position="404"/>
    </location>
</feature>
<feature type="transmembrane region" description="Helical" evidence="8">
    <location>
        <begin position="183"/>
        <end position="206"/>
    </location>
</feature>
<dbReference type="PIRSF" id="PIRSF038958">
    <property type="entry name" value="PG_synth_SpoVB"/>
    <property type="match status" value="1"/>
</dbReference>
<feature type="transmembrane region" description="Helical" evidence="8">
    <location>
        <begin position="50"/>
        <end position="73"/>
    </location>
</feature>
<proteinExistence type="inferred from homology"/>
<comment type="subcellular location">
    <subcellularLocation>
        <location evidence="1">Membrane</location>
        <topology evidence="1">Multi-pass membrane protein</topology>
    </subcellularLocation>
</comment>
<dbReference type="GO" id="GO:0005886">
    <property type="term" value="C:plasma membrane"/>
    <property type="evidence" value="ECO:0007669"/>
    <property type="project" value="TreeGrafter"/>
</dbReference>
<evidence type="ECO:0000256" key="7">
    <source>
        <dbReference type="ARBA" id="ARBA00031636"/>
    </source>
</evidence>
<evidence type="ECO:0000256" key="3">
    <source>
        <dbReference type="ARBA" id="ARBA00022448"/>
    </source>
</evidence>
<dbReference type="AlphaFoldDB" id="A0A2U8DRG4"/>
<keyword evidence="3" id="KW-0813">Transport</keyword>
<dbReference type="Pfam" id="PF01943">
    <property type="entry name" value="Polysacc_synt"/>
    <property type="match status" value="1"/>
</dbReference>
<dbReference type="PANTHER" id="PTHR43298:SF2">
    <property type="entry name" value="FMN_FAD EXPORTER YEEO-RELATED"/>
    <property type="match status" value="1"/>
</dbReference>
<keyword evidence="6 8" id="KW-0472">Membrane</keyword>
<dbReference type="Proteomes" id="UP000244910">
    <property type="component" value="Chromosome"/>
</dbReference>
<dbReference type="InterPro" id="IPR002797">
    <property type="entry name" value="Polysacc_synth"/>
</dbReference>
<name>A0A2U8DRG4_9CLOT</name>
<dbReference type="KEGG" id="cdrk:B9W14_12185"/>
<protein>
    <recommendedName>
        <fullName evidence="7">Multidrug-efflux transporter</fullName>
    </recommendedName>
</protein>
<evidence type="ECO:0000256" key="1">
    <source>
        <dbReference type="ARBA" id="ARBA00004141"/>
    </source>
</evidence>
<feature type="transmembrane region" description="Helical" evidence="8">
    <location>
        <begin position="124"/>
        <end position="146"/>
    </location>
</feature>
<evidence type="ECO:0000256" key="6">
    <source>
        <dbReference type="ARBA" id="ARBA00023136"/>
    </source>
</evidence>
<dbReference type="PANTHER" id="PTHR43298">
    <property type="entry name" value="MULTIDRUG RESISTANCE PROTEIN NORM-RELATED"/>
    <property type="match status" value="1"/>
</dbReference>
<keyword evidence="4 8" id="KW-0812">Transmembrane</keyword>
<dbReference type="EMBL" id="CP020953">
    <property type="protein sequence ID" value="AWI05230.1"/>
    <property type="molecule type" value="Genomic_DNA"/>
</dbReference>
<evidence type="ECO:0000256" key="4">
    <source>
        <dbReference type="ARBA" id="ARBA00022692"/>
    </source>
</evidence>
<feature type="transmembrane region" description="Helical" evidence="8">
    <location>
        <begin position="321"/>
        <end position="340"/>
    </location>
</feature>
<keyword evidence="5 8" id="KW-1133">Transmembrane helix</keyword>
<feature type="transmembrane region" description="Helical" evidence="8">
    <location>
        <begin position="12"/>
        <end position="30"/>
    </location>
</feature>
<accession>A0A2U8DRG4</accession>
<organism evidence="9 10">
    <name type="scientific">Clostridium drakei</name>
    <dbReference type="NCBI Taxonomy" id="332101"/>
    <lineage>
        <taxon>Bacteria</taxon>
        <taxon>Bacillati</taxon>
        <taxon>Bacillota</taxon>
        <taxon>Clostridia</taxon>
        <taxon>Eubacteriales</taxon>
        <taxon>Clostridiaceae</taxon>
        <taxon>Clostridium</taxon>
    </lineage>
</organism>
<dbReference type="InterPro" id="IPR024923">
    <property type="entry name" value="PG_synth_SpoVB"/>
</dbReference>
<feature type="transmembrane region" description="Helical" evidence="8">
    <location>
        <begin position="477"/>
        <end position="496"/>
    </location>
</feature>
<feature type="transmembrane region" description="Helical" evidence="8">
    <location>
        <begin position="410"/>
        <end position="432"/>
    </location>
</feature>
<dbReference type="RefSeq" id="WP_032079697.1">
    <property type="nucleotide sequence ID" value="NZ_CP020953.1"/>
</dbReference>
<evidence type="ECO:0000256" key="5">
    <source>
        <dbReference type="ARBA" id="ARBA00022989"/>
    </source>
</evidence>
<evidence type="ECO:0000256" key="2">
    <source>
        <dbReference type="ARBA" id="ARBA00010199"/>
    </source>
</evidence>